<feature type="compositionally biased region" description="Pro residues" evidence="1">
    <location>
        <begin position="18"/>
        <end position="34"/>
    </location>
</feature>
<dbReference type="InterPro" id="IPR008160">
    <property type="entry name" value="Collagen"/>
</dbReference>
<keyword evidence="2" id="KW-0472">Membrane</keyword>
<dbReference type="AlphaFoldDB" id="A0AAW2DHJ8"/>
<comment type="caution">
    <text evidence="4">The sequence shown here is derived from an EMBL/GenBank/DDBJ whole genome shotgun (WGS) entry which is preliminary data.</text>
</comment>
<feature type="region of interest" description="Disordered" evidence="1">
    <location>
        <begin position="13"/>
        <end position="63"/>
    </location>
</feature>
<protein>
    <submittedName>
        <fullName evidence="4">Uncharacterized protein</fullName>
    </submittedName>
</protein>
<feature type="compositionally biased region" description="Basic and acidic residues" evidence="1">
    <location>
        <begin position="99"/>
        <end position="114"/>
    </location>
</feature>
<evidence type="ECO:0000313" key="4">
    <source>
        <dbReference type="EMBL" id="KAL0008136.1"/>
    </source>
</evidence>
<keyword evidence="2" id="KW-1133">Transmembrane helix</keyword>
<name>A0AAW2DHJ8_9ROSI</name>
<dbReference type="Proteomes" id="UP001459277">
    <property type="component" value="Unassembled WGS sequence"/>
</dbReference>
<feature type="signal peptide" evidence="3">
    <location>
        <begin position="1"/>
        <end position="16"/>
    </location>
</feature>
<evidence type="ECO:0000256" key="1">
    <source>
        <dbReference type="SAM" id="MobiDB-lite"/>
    </source>
</evidence>
<dbReference type="EMBL" id="JAZDWU010000003">
    <property type="protein sequence ID" value="KAL0008136.1"/>
    <property type="molecule type" value="Genomic_DNA"/>
</dbReference>
<sequence length="148" mass="15885">MLFSTVIAPLIPTLSSQPPTPPQPSLTQPPPPTAPAFEFTPIQNFPPSPAFTPPLRDDNIWPAPSQRQSVSVWFVLGCILALIILLTLIVLAINIRRRIGEERKAGPKGDKGDRGPQGPRGERGPQGPRGERGPQGPRGERGPPGVCQ</sequence>
<keyword evidence="2" id="KW-0812">Transmembrane</keyword>
<organism evidence="4 5">
    <name type="scientific">Lithocarpus litseifolius</name>
    <dbReference type="NCBI Taxonomy" id="425828"/>
    <lineage>
        <taxon>Eukaryota</taxon>
        <taxon>Viridiplantae</taxon>
        <taxon>Streptophyta</taxon>
        <taxon>Embryophyta</taxon>
        <taxon>Tracheophyta</taxon>
        <taxon>Spermatophyta</taxon>
        <taxon>Magnoliopsida</taxon>
        <taxon>eudicotyledons</taxon>
        <taxon>Gunneridae</taxon>
        <taxon>Pentapetalae</taxon>
        <taxon>rosids</taxon>
        <taxon>fabids</taxon>
        <taxon>Fagales</taxon>
        <taxon>Fagaceae</taxon>
        <taxon>Lithocarpus</taxon>
    </lineage>
</organism>
<evidence type="ECO:0000313" key="5">
    <source>
        <dbReference type="Proteomes" id="UP001459277"/>
    </source>
</evidence>
<dbReference type="Pfam" id="PF01391">
    <property type="entry name" value="Collagen"/>
    <property type="match status" value="1"/>
</dbReference>
<reference evidence="4 5" key="1">
    <citation type="submission" date="2024-01" db="EMBL/GenBank/DDBJ databases">
        <title>A telomere-to-telomere, gap-free genome of sweet tea (Lithocarpus litseifolius).</title>
        <authorList>
            <person name="Zhou J."/>
        </authorList>
    </citation>
    <scope>NUCLEOTIDE SEQUENCE [LARGE SCALE GENOMIC DNA]</scope>
    <source>
        <strain evidence="4">Zhou-2022a</strain>
        <tissue evidence="4">Leaf</tissue>
    </source>
</reference>
<gene>
    <name evidence="4" type="ORF">SO802_009638</name>
</gene>
<evidence type="ECO:0000256" key="3">
    <source>
        <dbReference type="SAM" id="SignalP"/>
    </source>
</evidence>
<feature type="chain" id="PRO_5043744106" evidence="3">
    <location>
        <begin position="17"/>
        <end position="148"/>
    </location>
</feature>
<evidence type="ECO:0000256" key="2">
    <source>
        <dbReference type="SAM" id="Phobius"/>
    </source>
</evidence>
<feature type="region of interest" description="Disordered" evidence="1">
    <location>
        <begin position="99"/>
        <end position="148"/>
    </location>
</feature>
<proteinExistence type="predicted"/>
<feature type="transmembrane region" description="Helical" evidence="2">
    <location>
        <begin position="72"/>
        <end position="95"/>
    </location>
</feature>
<accession>A0AAW2DHJ8</accession>
<keyword evidence="5" id="KW-1185">Reference proteome</keyword>
<keyword evidence="3" id="KW-0732">Signal</keyword>